<evidence type="ECO:0000313" key="1">
    <source>
        <dbReference type="EMBL" id="AFK85340.1"/>
    </source>
</evidence>
<dbReference type="InterPro" id="IPR049539">
    <property type="entry name" value="SPL"/>
</dbReference>
<dbReference type="eggNOG" id="COG0775">
    <property type="taxonomic scope" value="Bacteria"/>
</dbReference>
<sequence length="278" mass="31811">MVYISVSMYVEAKPIIDYYNLKKDVDERYYQVFKSDNMRLIITGVGKVNCAAATSHLLAKIPPDDGDIVANIGICGAKDGFQIGAPYLINKIKDASTGKDYYPDILLKHDFKECSIETFDKPLSSPELLEEDLCDMESSGFYVSASKYVEQHRIFLIKVVSDRVGIDTVSKDDVLKLIQNNVEKIDAFIRNAEDFAKVDSGFFKREEIELMEKIFSSLKLTKSLREILYKACLHYKVRTGNDILFLENIGLSDVNNKRERKKLFDLIISSLERNDWRI</sequence>
<evidence type="ECO:0000313" key="2">
    <source>
        <dbReference type="Proteomes" id="UP000006178"/>
    </source>
</evidence>
<organism evidence="1 2">
    <name type="scientific">Thermoanaerobacterium saccharolyticum (strain DSM 8691 / JW/SL-YS485)</name>
    <dbReference type="NCBI Taxonomy" id="1094508"/>
    <lineage>
        <taxon>Bacteria</taxon>
        <taxon>Bacillati</taxon>
        <taxon>Bacillota</taxon>
        <taxon>Clostridia</taxon>
        <taxon>Thermoanaerobacterales</taxon>
        <taxon>Thermoanaerobacteraceae</taxon>
        <taxon>Thermoanaerobacterium</taxon>
    </lineage>
</organism>
<dbReference type="STRING" id="1094508.Tsac_0310"/>
<dbReference type="Proteomes" id="UP000006178">
    <property type="component" value="Chromosome"/>
</dbReference>
<dbReference type="AlphaFoldDB" id="I3VS45"/>
<dbReference type="KEGG" id="tsh:Tsac_0310"/>
<dbReference type="PANTHER" id="PTHR37822">
    <property type="entry name" value="SPORE PHOTOPRODUCT LYASE-RELATED"/>
    <property type="match status" value="1"/>
</dbReference>
<dbReference type="GO" id="GO:0009116">
    <property type="term" value="P:nucleoside metabolic process"/>
    <property type="evidence" value="ECO:0007669"/>
    <property type="project" value="InterPro"/>
</dbReference>
<keyword evidence="2" id="KW-1185">Reference proteome</keyword>
<reference evidence="1 2" key="1">
    <citation type="journal article" date="2014" name="Appl. Environ. Microbiol.">
        <title>Profile of Secreted Hydrolases, Associated Proteins, and SlpA in Thermoanaerobacterium saccharolyticum during the Degradation of Hemicellulose.</title>
        <authorList>
            <person name="Currie D.H."/>
            <person name="Guss A.M."/>
            <person name="Herring C.D."/>
            <person name="Giannone R.J."/>
            <person name="Johnson C.M."/>
            <person name="Lankford P.K."/>
            <person name="Brown S.D."/>
            <person name="Hettich R.L."/>
            <person name="Lynd L.R."/>
        </authorList>
    </citation>
    <scope>NUCLEOTIDE SEQUENCE [LARGE SCALE GENOMIC DNA]</scope>
    <source>
        <strain evidence="2">DSM 8691 / JW/SL-YS485</strain>
    </source>
</reference>
<dbReference type="BioCyc" id="TSAC1094508:GLMA-309-MONOMER"/>
<dbReference type="PATRIC" id="fig|1094508.3.peg.312"/>
<protein>
    <recommendedName>
        <fullName evidence="3">Purine or other phosphorylase family 1</fullName>
    </recommendedName>
</protein>
<evidence type="ECO:0008006" key="3">
    <source>
        <dbReference type="Google" id="ProtNLM"/>
    </source>
</evidence>
<proteinExistence type="predicted"/>
<dbReference type="GO" id="GO:0003913">
    <property type="term" value="F:DNA photolyase activity"/>
    <property type="evidence" value="ECO:0007669"/>
    <property type="project" value="TreeGrafter"/>
</dbReference>
<dbReference type="GO" id="GO:0051539">
    <property type="term" value="F:4 iron, 4 sulfur cluster binding"/>
    <property type="evidence" value="ECO:0007669"/>
    <property type="project" value="TreeGrafter"/>
</dbReference>
<dbReference type="SUPFAM" id="SSF53167">
    <property type="entry name" value="Purine and uridine phosphorylases"/>
    <property type="match status" value="1"/>
</dbReference>
<accession>I3VS45</accession>
<dbReference type="InterPro" id="IPR035994">
    <property type="entry name" value="Nucleoside_phosphorylase_sf"/>
</dbReference>
<dbReference type="RefSeq" id="WP_014757262.1">
    <property type="nucleotide sequence ID" value="NC_017992.1"/>
</dbReference>
<dbReference type="GO" id="GO:0042601">
    <property type="term" value="C:endospore-forming forespore"/>
    <property type="evidence" value="ECO:0007669"/>
    <property type="project" value="TreeGrafter"/>
</dbReference>
<dbReference type="Gene3D" id="3.40.50.1580">
    <property type="entry name" value="Nucleoside phosphorylase domain"/>
    <property type="match status" value="1"/>
</dbReference>
<gene>
    <name evidence="1" type="ordered locus">Tsac_0310</name>
</gene>
<dbReference type="PANTHER" id="PTHR37822:SF2">
    <property type="entry name" value="SPORE PHOTOPRODUCT LYASE"/>
    <property type="match status" value="1"/>
</dbReference>
<dbReference type="GO" id="GO:1904047">
    <property type="term" value="F:S-adenosyl-L-methionine binding"/>
    <property type="evidence" value="ECO:0007669"/>
    <property type="project" value="TreeGrafter"/>
</dbReference>
<dbReference type="EMBL" id="CP003184">
    <property type="protein sequence ID" value="AFK85340.1"/>
    <property type="molecule type" value="Genomic_DNA"/>
</dbReference>
<name>I3VS45_THESW</name>